<feature type="region of interest" description="Disordered" evidence="1">
    <location>
        <begin position="352"/>
        <end position="582"/>
    </location>
</feature>
<feature type="region of interest" description="Disordered" evidence="1">
    <location>
        <begin position="230"/>
        <end position="281"/>
    </location>
</feature>
<feature type="compositionally biased region" description="Polar residues" evidence="1">
    <location>
        <begin position="493"/>
        <end position="509"/>
    </location>
</feature>
<reference evidence="2" key="1">
    <citation type="journal article" date="2023" name="Mol. Phylogenet. Evol.">
        <title>Genome-scale phylogeny and comparative genomics of the fungal order Sordariales.</title>
        <authorList>
            <person name="Hensen N."/>
            <person name="Bonometti L."/>
            <person name="Westerberg I."/>
            <person name="Brannstrom I.O."/>
            <person name="Guillou S."/>
            <person name="Cros-Aarteil S."/>
            <person name="Calhoun S."/>
            <person name="Haridas S."/>
            <person name="Kuo A."/>
            <person name="Mondo S."/>
            <person name="Pangilinan J."/>
            <person name="Riley R."/>
            <person name="LaButti K."/>
            <person name="Andreopoulos B."/>
            <person name="Lipzen A."/>
            <person name="Chen C."/>
            <person name="Yan M."/>
            <person name="Daum C."/>
            <person name="Ng V."/>
            <person name="Clum A."/>
            <person name="Steindorff A."/>
            <person name="Ohm R.A."/>
            <person name="Martin F."/>
            <person name="Silar P."/>
            <person name="Natvig D.O."/>
            <person name="Lalanne C."/>
            <person name="Gautier V."/>
            <person name="Ament-Velasquez S.L."/>
            <person name="Kruys A."/>
            <person name="Hutchinson M.I."/>
            <person name="Powell A.J."/>
            <person name="Barry K."/>
            <person name="Miller A.N."/>
            <person name="Grigoriev I.V."/>
            <person name="Debuchy R."/>
            <person name="Gladieux P."/>
            <person name="Hiltunen Thoren M."/>
            <person name="Johannesson H."/>
        </authorList>
    </citation>
    <scope>NUCLEOTIDE SEQUENCE</scope>
    <source>
        <strain evidence="2">CBS 168.71</strain>
    </source>
</reference>
<evidence type="ECO:0000256" key="1">
    <source>
        <dbReference type="SAM" id="MobiDB-lite"/>
    </source>
</evidence>
<feature type="compositionally biased region" description="Gly residues" evidence="1">
    <location>
        <begin position="545"/>
        <end position="574"/>
    </location>
</feature>
<accession>A0AAE0HA95</accession>
<protein>
    <submittedName>
        <fullName evidence="2">Uncharacterized protein</fullName>
    </submittedName>
</protein>
<dbReference type="Proteomes" id="UP001278766">
    <property type="component" value="Unassembled WGS sequence"/>
</dbReference>
<dbReference type="RefSeq" id="XP_062656339.1">
    <property type="nucleotide sequence ID" value="XM_062799272.1"/>
</dbReference>
<feature type="compositionally biased region" description="Low complexity" evidence="1">
    <location>
        <begin position="250"/>
        <end position="268"/>
    </location>
</feature>
<gene>
    <name evidence="2" type="ORF">B0H64DRAFT_202116</name>
</gene>
<sequence length="582" mass="61280">MSGAVVQPTILSELGVKLPTLDNSRALSGRNTRPADDRDWPEVGDWQLWADFNYENLRSIFRPIVEEPWPNAPSDHRLPNIDPMERELFDEKSLESHLTKHTMPLVNAALVRANTRLHRSQDDRGHLWASGRGGGILGKPDWSLCSPNRKQPSGKYVNLVPGDTKLSTKWKPGMKDTNPGEWALPIRQVMSYSRDLKVRYGFVITDQYLIVLRFSRFDIEDGIAQGMSRRGVTVHQTEGQHSSGASNAQSRPPSAASGSTASHATSGRDSSPYSDGEPTNEWRAPQYQAIPWSSHNSTTGKSSDTKSHVLTVRLALFYLSLLALSGSDISIGGDYPPLDSWTRTKTGYVHNATGEKVTHVPEDATVIERGPSPPPSSHASSRSSSNAPPSSHGSSRSSSNAPSQKDSSRSSSRDPGATQSQSGSRGVSGTRLHPGSQSASRSASTTRRDAAGPPGGGRATRSSVRFAPTHADEHGGSASTPGTPRGRSPAVPGSNQQGGSAPTRAPNQQGGPGPASINTVIRSRPPSGNTRSQSNRRAAEHDAGAGNGGGNGGNGGGNGGNGGGNGGNGGGNGGRGRKPGPK</sequence>
<keyword evidence="3" id="KW-1185">Reference proteome</keyword>
<proteinExistence type="predicted"/>
<evidence type="ECO:0000313" key="2">
    <source>
        <dbReference type="EMBL" id="KAK3292825.1"/>
    </source>
</evidence>
<comment type="caution">
    <text evidence="2">The sequence shown here is derived from an EMBL/GenBank/DDBJ whole genome shotgun (WGS) entry which is preliminary data.</text>
</comment>
<dbReference type="AlphaFoldDB" id="A0AAE0HA95"/>
<name>A0AAE0HA95_9PEZI</name>
<feature type="compositionally biased region" description="Polar residues" evidence="1">
    <location>
        <begin position="417"/>
        <end position="427"/>
    </location>
</feature>
<organism evidence="2 3">
    <name type="scientific">Chaetomium fimeti</name>
    <dbReference type="NCBI Taxonomy" id="1854472"/>
    <lineage>
        <taxon>Eukaryota</taxon>
        <taxon>Fungi</taxon>
        <taxon>Dikarya</taxon>
        <taxon>Ascomycota</taxon>
        <taxon>Pezizomycotina</taxon>
        <taxon>Sordariomycetes</taxon>
        <taxon>Sordariomycetidae</taxon>
        <taxon>Sordariales</taxon>
        <taxon>Chaetomiaceae</taxon>
        <taxon>Chaetomium</taxon>
    </lineage>
</organism>
<feature type="compositionally biased region" description="Polar residues" evidence="1">
    <location>
        <begin position="234"/>
        <end position="249"/>
    </location>
</feature>
<reference evidence="2" key="2">
    <citation type="submission" date="2023-06" db="EMBL/GenBank/DDBJ databases">
        <authorList>
            <consortium name="Lawrence Berkeley National Laboratory"/>
            <person name="Haridas S."/>
            <person name="Hensen N."/>
            <person name="Bonometti L."/>
            <person name="Westerberg I."/>
            <person name="Brannstrom I.O."/>
            <person name="Guillou S."/>
            <person name="Cros-Aarteil S."/>
            <person name="Calhoun S."/>
            <person name="Kuo A."/>
            <person name="Mondo S."/>
            <person name="Pangilinan J."/>
            <person name="Riley R."/>
            <person name="Labutti K."/>
            <person name="Andreopoulos B."/>
            <person name="Lipzen A."/>
            <person name="Chen C."/>
            <person name="Yanf M."/>
            <person name="Daum C."/>
            <person name="Ng V."/>
            <person name="Clum A."/>
            <person name="Steindorff A."/>
            <person name="Ohm R."/>
            <person name="Martin F."/>
            <person name="Silar P."/>
            <person name="Natvig D."/>
            <person name="Lalanne C."/>
            <person name="Gautier V."/>
            <person name="Ament-Velasquez S.L."/>
            <person name="Kruys A."/>
            <person name="Hutchinson M.I."/>
            <person name="Powell A.J."/>
            <person name="Barry K."/>
            <person name="Miller A.N."/>
            <person name="Grigoriev I.V."/>
            <person name="Debuchy R."/>
            <person name="Gladieux P."/>
            <person name="Thoren M.H."/>
            <person name="Johannesson H."/>
        </authorList>
    </citation>
    <scope>NUCLEOTIDE SEQUENCE</scope>
    <source>
        <strain evidence="2">CBS 168.71</strain>
    </source>
</reference>
<dbReference type="GeneID" id="87836220"/>
<feature type="compositionally biased region" description="Low complexity" evidence="1">
    <location>
        <begin position="377"/>
        <end position="405"/>
    </location>
</feature>
<feature type="compositionally biased region" description="Polar residues" evidence="1">
    <location>
        <begin position="516"/>
        <end position="536"/>
    </location>
</feature>
<dbReference type="EMBL" id="JAUEPN010000006">
    <property type="protein sequence ID" value="KAK3292825.1"/>
    <property type="molecule type" value="Genomic_DNA"/>
</dbReference>
<evidence type="ECO:0000313" key="3">
    <source>
        <dbReference type="Proteomes" id="UP001278766"/>
    </source>
</evidence>